<evidence type="ECO:0000256" key="1">
    <source>
        <dbReference type="PROSITE-ProRule" id="PRU00042"/>
    </source>
</evidence>
<dbReference type="Proteomes" id="UP001295469">
    <property type="component" value="Chromosome C02"/>
</dbReference>
<name>A0A816K7B2_BRANA</name>
<dbReference type="InterPro" id="IPR036236">
    <property type="entry name" value="Znf_C2H2_sf"/>
</dbReference>
<dbReference type="PROSITE" id="PS50157">
    <property type="entry name" value="ZINC_FINGER_C2H2_2"/>
    <property type="match status" value="1"/>
</dbReference>
<dbReference type="PANTHER" id="PTHR46353">
    <property type="entry name" value="ZINC FINGER PROTEIN 5"/>
    <property type="match status" value="1"/>
</dbReference>
<feature type="domain" description="C2H2-type" evidence="3">
    <location>
        <begin position="71"/>
        <end position="98"/>
    </location>
</feature>
<dbReference type="InterPro" id="IPR013087">
    <property type="entry name" value="Znf_C2H2_type"/>
</dbReference>
<dbReference type="PANTHER" id="PTHR46353:SF9">
    <property type="entry name" value="ZINC FINGER PROTEIN GIS3"/>
    <property type="match status" value="1"/>
</dbReference>
<keyword evidence="1" id="KW-0862">Zinc</keyword>
<dbReference type="GO" id="GO:0008270">
    <property type="term" value="F:zinc ion binding"/>
    <property type="evidence" value="ECO:0007669"/>
    <property type="project" value="UniProtKB-KW"/>
</dbReference>
<dbReference type="AlphaFoldDB" id="A0A816K7B2"/>
<proteinExistence type="predicted"/>
<feature type="compositionally biased region" description="Gly residues" evidence="2">
    <location>
        <begin position="51"/>
        <end position="66"/>
    </location>
</feature>
<keyword evidence="1" id="KW-0863">Zinc-finger</keyword>
<accession>A0A816K7B2</accession>
<evidence type="ECO:0000259" key="3">
    <source>
        <dbReference type="PROSITE" id="PS50157"/>
    </source>
</evidence>
<reference evidence="4" key="1">
    <citation type="submission" date="2021-01" db="EMBL/GenBank/DDBJ databases">
        <authorList>
            <consortium name="Genoscope - CEA"/>
            <person name="William W."/>
        </authorList>
    </citation>
    <scope>NUCLEOTIDE SEQUENCE</scope>
</reference>
<dbReference type="InterPro" id="IPR044299">
    <property type="entry name" value="GIS3/ZFP5/ZFP6"/>
</dbReference>
<dbReference type="SUPFAM" id="SSF57667">
    <property type="entry name" value="beta-beta-alpha zinc fingers"/>
    <property type="match status" value="1"/>
</dbReference>
<dbReference type="GO" id="GO:0010090">
    <property type="term" value="P:trichome morphogenesis"/>
    <property type="evidence" value="ECO:0007669"/>
    <property type="project" value="InterPro"/>
</dbReference>
<organism evidence="4">
    <name type="scientific">Brassica napus</name>
    <name type="common">Rape</name>
    <dbReference type="NCBI Taxonomy" id="3708"/>
    <lineage>
        <taxon>Eukaryota</taxon>
        <taxon>Viridiplantae</taxon>
        <taxon>Streptophyta</taxon>
        <taxon>Embryophyta</taxon>
        <taxon>Tracheophyta</taxon>
        <taxon>Spermatophyta</taxon>
        <taxon>Magnoliopsida</taxon>
        <taxon>eudicotyledons</taxon>
        <taxon>Gunneridae</taxon>
        <taxon>Pentapetalae</taxon>
        <taxon>rosids</taxon>
        <taxon>malvids</taxon>
        <taxon>Brassicales</taxon>
        <taxon>Brassicaceae</taxon>
        <taxon>Brassiceae</taxon>
        <taxon>Brassica</taxon>
    </lineage>
</organism>
<keyword evidence="1" id="KW-0479">Metal-binding</keyword>
<dbReference type="EMBL" id="HG994366">
    <property type="protein sequence ID" value="CAF1904412.1"/>
    <property type="molecule type" value="Genomic_DNA"/>
</dbReference>
<dbReference type="PROSITE" id="PS00028">
    <property type="entry name" value="ZINC_FINGER_C2H2_1"/>
    <property type="match status" value="1"/>
</dbReference>
<feature type="region of interest" description="Disordered" evidence="2">
    <location>
        <begin position="28"/>
        <end position="66"/>
    </location>
</feature>
<sequence length="367" mass="39687">MEEIDFRSKTSTSRLKLFGFSVDGEEDLFDQSVRTNQSSVSTEPSEFPVGSSGGSGSGVRSRGGGGGERKYECQYCCREFGNSQALGGHQNAHKKERQQLKRAQLQATRNAAANYSNAGSASPYLRNPIVSAFAPQPHHLSSAMTPPGGGGPWMYLPRVSPSHLHVPHGFNGSQMRHVQTHGPRPSVKGFSREVGPTFDDGLGLDLHLSLAPAVVPHLCGSFPWARLRSGPLQPGGLYLGRGQGPTSSTVFGDRMNSSPPLDVEPVSMTIGPHGPYQLSYLIPSNLGDLSYDSCSSIPRKKLREEEFYLIDGWEIFTHSKEVAGARKSLFIACFLKSYCASPLDFGFGSVDLGSPNRFAFGFIDMVV</sequence>
<evidence type="ECO:0000256" key="2">
    <source>
        <dbReference type="SAM" id="MobiDB-lite"/>
    </source>
</evidence>
<dbReference type="FunFam" id="3.30.160.60:FF:002424">
    <property type="entry name" value="Zinc finger protein GIS3"/>
    <property type="match status" value="1"/>
</dbReference>
<gene>
    <name evidence="4" type="ORF">DARMORV10_C02P24450.1</name>
</gene>
<evidence type="ECO:0000313" key="4">
    <source>
        <dbReference type="EMBL" id="CAF1904412.1"/>
    </source>
</evidence>
<protein>
    <submittedName>
        <fullName evidence="4">(rape) hypothetical protein</fullName>
    </submittedName>
</protein>
<dbReference type="Gene3D" id="3.30.160.60">
    <property type="entry name" value="Classic Zinc Finger"/>
    <property type="match status" value="1"/>
</dbReference>
<feature type="compositionally biased region" description="Polar residues" evidence="2">
    <location>
        <begin position="32"/>
        <end position="44"/>
    </location>
</feature>